<dbReference type="EMBL" id="JFHC01000076">
    <property type="protein sequence ID" value="KDR38779.1"/>
    <property type="molecule type" value="Genomic_DNA"/>
</dbReference>
<dbReference type="AlphaFoldDB" id="A0A069PG15"/>
<protein>
    <submittedName>
        <fullName evidence="6">Membrane protein</fullName>
    </submittedName>
</protein>
<evidence type="ECO:0000256" key="5">
    <source>
        <dbReference type="SAM" id="Phobius"/>
    </source>
</evidence>
<name>A0A069PG15_9BURK</name>
<dbReference type="InterPro" id="IPR001129">
    <property type="entry name" value="Membr-assoc_MAPEG"/>
</dbReference>
<reference evidence="6 7" key="1">
    <citation type="submission" date="2014-03" db="EMBL/GenBank/DDBJ databases">
        <title>Draft Genome Sequences of Four Burkholderia Strains.</title>
        <authorList>
            <person name="Liu X.Y."/>
            <person name="Li C.X."/>
            <person name="Xu J.H."/>
        </authorList>
    </citation>
    <scope>NUCLEOTIDE SEQUENCE [LARGE SCALE GENOMIC DNA]</scope>
    <source>
        <strain evidence="6 7">DSM 50014</strain>
    </source>
</reference>
<evidence type="ECO:0000256" key="4">
    <source>
        <dbReference type="ARBA" id="ARBA00023136"/>
    </source>
</evidence>
<evidence type="ECO:0000256" key="2">
    <source>
        <dbReference type="ARBA" id="ARBA00022692"/>
    </source>
</evidence>
<comment type="caution">
    <text evidence="6">The sequence shown here is derived from an EMBL/GenBank/DDBJ whole genome shotgun (WGS) entry which is preliminary data.</text>
</comment>
<feature type="transmembrane region" description="Helical" evidence="5">
    <location>
        <begin position="6"/>
        <end position="39"/>
    </location>
</feature>
<evidence type="ECO:0000313" key="6">
    <source>
        <dbReference type="EMBL" id="KDR38779.1"/>
    </source>
</evidence>
<dbReference type="InterPro" id="IPR023352">
    <property type="entry name" value="MAPEG-like_dom_sf"/>
</dbReference>
<accession>A0A069PG15</accession>
<dbReference type="GO" id="GO:0016020">
    <property type="term" value="C:membrane"/>
    <property type="evidence" value="ECO:0007669"/>
    <property type="project" value="UniProtKB-SubCell"/>
</dbReference>
<keyword evidence="7" id="KW-1185">Reference proteome</keyword>
<proteinExistence type="predicted"/>
<keyword evidence="2 5" id="KW-0812">Transmembrane</keyword>
<organism evidence="6 7">
    <name type="scientific">Caballeronia glathei</name>
    <dbReference type="NCBI Taxonomy" id="60547"/>
    <lineage>
        <taxon>Bacteria</taxon>
        <taxon>Pseudomonadati</taxon>
        <taxon>Pseudomonadota</taxon>
        <taxon>Betaproteobacteria</taxon>
        <taxon>Burkholderiales</taxon>
        <taxon>Burkholderiaceae</taxon>
        <taxon>Caballeronia</taxon>
    </lineage>
</organism>
<keyword evidence="4 5" id="KW-0472">Membrane</keyword>
<evidence type="ECO:0000313" key="7">
    <source>
        <dbReference type="Proteomes" id="UP000027466"/>
    </source>
</evidence>
<evidence type="ECO:0000256" key="3">
    <source>
        <dbReference type="ARBA" id="ARBA00022989"/>
    </source>
</evidence>
<keyword evidence="3 5" id="KW-1133">Transmembrane helix</keyword>
<dbReference type="Gene3D" id="1.20.120.550">
    <property type="entry name" value="Membrane associated eicosanoid/glutathione metabolism-like domain"/>
    <property type="match status" value="1"/>
</dbReference>
<gene>
    <name evidence="6" type="ORF">BG61_37400</name>
</gene>
<dbReference type="RefSeq" id="WP_051672927.1">
    <property type="nucleotide sequence ID" value="NZ_CADFFX010000031.1"/>
</dbReference>
<comment type="subcellular location">
    <subcellularLocation>
        <location evidence="1">Membrane</location>
    </subcellularLocation>
</comment>
<dbReference type="SUPFAM" id="SSF161084">
    <property type="entry name" value="MAPEG domain-like"/>
    <property type="match status" value="1"/>
</dbReference>
<sequence length="143" mass="16055">MTHCPILVPAIVLVAWTAIVIWGTGIVTAIVAATLRIPFSRTISWRRLRVLEEDVPARGTWIVRDNAHLLEAPILFYASEFTLALSGRCTGFDLRLAWVYVAMRIAHSISHITARDRTDRFLLFIASSFVLQVIVIRTALSLL</sequence>
<dbReference type="Proteomes" id="UP000027466">
    <property type="component" value="Unassembled WGS sequence"/>
</dbReference>
<evidence type="ECO:0000256" key="1">
    <source>
        <dbReference type="ARBA" id="ARBA00004370"/>
    </source>
</evidence>
<feature type="transmembrane region" description="Helical" evidence="5">
    <location>
        <begin position="121"/>
        <end position="140"/>
    </location>
</feature>
<dbReference type="Pfam" id="PF01124">
    <property type="entry name" value="MAPEG"/>
    <property type="match status" value="1"/>
</dbReference>
<dbReference type="STRING" id="60547.GCA_000751215_01618"/>